<dbReference type="AlphaFoldDB" id="A0A1E7REY6"/>
<dbReference type="Proteomes" id="UP000185895">
    <property type="component" value="Unassembled WGS sequence"/>
</dbReference>
<dbReference type="PANTHER" id="PTHR37466">
    <property type="entry name" value="SLR1628 PROTEIN"/>
    <property type="match status" value="1"/>
</dbReference>
<protein>
    <submittedName>
        <fullName evidence="1">Uncharacterized protein</fullName>
    </submittedName>
</protein>
<dbReference type="PANTHER" id="PTHR37466:SF1">
    <property type="entry name" value="SLR1628 PROTEIN"/>
    <property type="match status" value="1"/>
</dbReference>
<sequence length="127" mass="14352">MSFHPDPEINRLNVFGEPLASCCFDPVTGYYRDGFCHTGYEDYGLHTVCAQMTSEFLTYSQQMGNDLITPLPEVGFPGLKPGDYWCICVSRWVEAFEQDVAPPVKLKACHQSVLQFVDLETLMEFAV</sequence>
<dbReference type="OrthoDB" id="9792525at2"/>
<dbReference type="Gene3D" id="3.30.56.110">
    <property type="entry name" value="Protein of unknown function DUF2237"/>
    <property type="match status" value="1"/>
</dbReference>
<dbReference type="RefSeq" id="WP_070068780.1">
    <property type="nucleotide sequence ID" value="NZ_MKKK01000004.1"/>
</dbReference>
<dbReference type="STRING" id="1262585.BJI46_08145"/>
<dbReference type="EMBL" id="MKKK01000004">
    <property type="protein sequence ID" value="OEY97715.1"/>
    <property type="molecule type" value="Genomic_DNA"/>
</dbReference>
<organism evidence="1 2">
    <name type="scientific">Acinetobacter qingfengensis</name>
    <dbReference type="NCBI Taxonomy" id="1262585"/>
    <lineage>
        <taxon>Bacteria</taxon>
        <taxon>Pseudomonadati</taxon>
        <taxon>Pseudomonadota</taxon>
        <taxon>Gammaproteobacteria</taxon>
        <taxon>Moraxellales</taxon>
        <taxon>Moraxellaceae</taxon>
        <taxon>Acinetobacter</taxon>
    </lineage>
</organism>
<evidence type="ECO:0000313" key="2">
    <source>
        <dbReference type="Proteomes" id="UP000185895"/>
    </source>
</evidence>
<keyword evidence="2" id="KW-1185">Reference proteome</keyword>
<dbReference type="InterPro" id="IPR018714">
    <property type="entry name" value="DUF2237"/>
</dbReference>
<comment type="caution">
    <text evidence="1">The sequence shown here is derived from an EMBL/GenBank/DDBJ whole genome shotgun (WGS) entry which is preliminary data.</text>
</comment>
<accession>A0A1E7REY6</accession>
<proteinExistence type="predicted"/>
<gene>
    <name evidence="1" type="ORF">BJI46_08145</name>
</gene>
<reference evidence="1 2" key="1">
    <citation type="submission" date="2016-09" db="EMBL/GenBank/DDBJ databases">
        <authorList>
            <person name="Capua I."/>
            <person name="De Benedictis P."/>
            <person name="Joannis T."/>
            <person name="Lombin L.H."/>
            <person name="Cattoli G."/>
        </authorList>
    </citation>
    <scope>NUCLEOTIDE SEQUENCE [LARGE SCALE GENOMIC DNA]</scope>
    <source>
        <strain evidence="1 2">ANC 4671</strain>
    </source>
</reference>
<evidence type="ECO:0000313" key="1">
    <source>
        <dbReference type="EMBL" id="OEY97715.1"/>
    </source>
</evidence>
<dbReference type="Pfam" id="PF09996">
    <property type="entry name" value="DUF2237"/>
    <property type="match status" value="1"/>
</dbReference>
<name>A0A1E7REY6_9GAMM</name>